<sequence>MMTESSDEMVQGMTECSCLREQQGLSSSAHSMLGPDSCESIHDPLSVLQTEKDVKRVLAILLDSSNPLRHIMHCAVMAY</sequence>
<evidence type="ECO:0000313" key="2">
    <source>
        <dbReference type="Proteomes" id="UP000324222"/>
    </source>
</evidence>
<dbReference type="EMBL" id="VSRR010095904">
    <property type="protein sequence ID" value="MPC93731.1"/>
    <property type="molecule type" value="Genomic_DNA"/>
</dbReference>
<evidence type="ECO:0000313" key="1">
    <source>
        <dbReference type="EMBL" id="MPC93731.1"/>
    </source>
</evidence>
<protein>
    <submittedName>
        <fullName evidence="1">Uncharacterized protein</fullName>
    </submittedName>
</protein>
<name>A0A5B7J7B4_PORTR</name>
<reference evidence="1 2" key="1">
    <citation type="submission" date="2019-05" db="EMBL/GenBank/DDBJ databases">
        <title>Another draft genome of Portunus trituberculatus and its Hox gene families provides insights of decapod evolution.</title>
        <authorList>
            <person name="Jeong J.-H."/>
            <person name="Song I."/>
            <person name="Kim S."/>
            <person name="Choi T."/>
            <person name="Kim D."/>
            <person name="Ryu S."/>
            <person name="Kim W."/>
        </authorList>
    </citation>
    <scope>NUCLEOTIDE SEQUENCE [LARGE SCALE GENOMIC DNA]</scope>
    <source>
        <tissue evidence="1">Muscle</tissue>
    </source>
</reference>
<organism evidence="1 2">
    <name type="scientific">Portunus trituberculatus</name>
    <name type="common">Swimming crab</name>
    <name type="synonym">Neptunus trituberculatus</name>
    <dbReference type="NCBI Taxonomy" id="210409"/>
    <lineage>
        <taxon>Eukaryota</taxon>
        <taxon>Metazoa</taxon>
        <taxon>Ecdysozoa</taxon>
        <taxon>Arthropoda</taxon>
        <taxon>Crustacea</taxon>
        <taxon>Multicrustacea</taxon>
        <taxon>Malacostraca</taxon>
        <taxon>Eumalacostraca</taxon>
        <taxon>Eucarida</taxon>
        <taxon>Decapoda</taxon>
        <taxon>Pleocyemata</taxon>
        <taxon>Brachyura</taxon>
        <taxon>Eubrachyura</taxon>
        <taxon>Portunoidea</taxon>
        <taxon>Portunidae</taxon>
        <taxon>Portuninae</taxon>
        <taxon>Portunus</taxon>
    </lineage>
</organism>
<accession>A0A5B7J7B4</accession>
<proteinExistence type="predicted"/>
<comment type="caution">
    <text evidence="1">The sequence shown here is derived from an EMBL/GenBank/DDBJ whole genome shotgun (WGS) entry which is preliminary data.</text>
</comment>
<keyword evidence="2" id="KW-1185">Reference proteome</keyword>
<dbReference type="AlphaFoldDB" id="A0A5B7J7B4"/>
<gene>
    <name evidence="1" type="ORF">E2C01_088871</name>
</gene>
<dbReference type="Proteomes" id="UP000324222">
    <property type="component" value="Unassembled WGS sequence"/>
</dbReference>